<dbReference type="PIRSF" id="PIRSF006019">
    <property type="entry name" value="dCMP_deaminase"/>
    <property type="match status" value="1"/>
</dbReference>
<dbReference type="PROSITE" id="PS00903">
    <property type="entry name" value="CYT_DCMP_DEAMINASES_1"/>
    <property type="match status" value="1"/>
</dbReference>
<comment type="caution">
    <text evidence="6">The sequence shown here is derived from an EMBL/GenBank/DDBJ whole genome shotgun (WGS) entry which is preliminary data.</text>
</comment>
<name>A0ABW8V5W0_9PROT</name>
<evidence type="ECO:0000256" key="4">
    <source>
        <dbReference type="ARBA" id="ARBA00022833"/>
    </source>
</evidence>
<dbReference type="InterPro" id="IPR002125">
    <property type="entry name" value="CMP_dCMP_dom"/>
</dbReference>
<dbReference type="Pfam" id="PF00383">
    <property type="entry name" value="dCMP_cyt_deam_1"/>
    <property type="match status" value="1"/>
</dbReference>
<evidence type="ECO:0000313" key="7">
    <source>
        <dbReference type="Proteomes" id="UP001628281"/>
    </source>
</evidence>
<dbReference type="PROSITE" id="PS51747">
    <property type="entry name" value="CYT_DCMP_DEAMINASES_2"/>
    <property type="match status" value="1"/>
</dbReference>
<keyword evidence="2" id="KW-0479">Metal-binding</keyword>
<dbReference type="InterPro" id="IPR016192">
    <property type="entry name" value="APOBEC/CMP_deaminase_Zn-bd"/>
</dbReference>
<dbReference type="PANTHER" id="PTHR11086:SF18">
    <property type="entry name" value="DEOXYCYTIDYLATE DEAMINASE"/>
    <property type="match status" value="1"/>
</dbReference>
<accession>A0ABW8V5W0</accession>
<sequence length="157" mass="16923">MLLSDRQSWDQHFMAHARLAASRSKDPSTQVGAVIVGPDREIRATGFNGFPRLCSDAPETYADRPRKHLRIVHAEANAVAAAARVGVSLKGCTAYVTAPCCAQCAALLIQSGVTAVVWSADVELRADWLPSLNEAQAMFREAGVDVVEMRSQPFVTA</sequence>
<keyword evidence="3" id="KW-0378">Hydrolase</keyword>
<evidence type="ECO:0000313" key="6">
    <source>
        <dbReference type="EMBL" id="MFL7901549.1"/>
    </source>
</evidence>
<dbReference type="InterPro" id="IPR016193">
    <property type="entry name" value="Cytidine_deaminase-like"/>
</dbReference>
<gene>
    <name evidence="6" type="ORF">ACJ41P_10480</name>
</gene>
<dbReference type="InterPro" id="IPR015517">
    <property type="entry name" value="dCMP_deaminase-rel"/>
</dbReference>
<evidence type="ECO:0000256" key="3">
    <source>
        <dbReference type="ARBA" id="ARBA00022801"/>
    </source>
</evidence>
<evidence type="ECO:0000256" key="2">
    <source>
        <dbReference type="ARBA" id="ARBA00022723"/>
    </source>
</evidence>
<dbReference type="Gene3D" id="3.40.140.10">
    <property type="entry name" value="Cytidine Deaminase, domain 2"/>
    <property type="match status" value="1"/>
</dbReference>
<organism evidence="6 7">
    <name type="scientific">Azospirillum argentinense</name>
    <dbReference type="NCBI Taxonomy" id="2970906"/>
    <lineage>
        <taxon>Bacteria</taxon>
        <taxon>Pseudomonadati</taxon>
        <taxon>Pseudomonadota</taxon>
        <taxon>Alphaproteobacteria</taxon>
        <taxon>Rhodospirillales</taxon>
        <taxon>Azospirillaceae</taxon>
        <taxon>Azospirillum</taxon>
    </lineage>
</organism>
<dbReference type="SUPFAM" id="SSF53927">
    <property type="entry name" value="Cytidine deaminase-like"/>
    <property type="match status" value="1"/>
</dbReference>
<proteinExistence type="inferred from homology"/>
<dbReference type="RefSeq" id="WP_407824012.1">
    <property type="nucleotide sequence ID" value="NZ_JBJLSN010000011.1"/>
</dbReference>
<feature type="domain" description="CMP/dCMP-type deaminase" evidence="5">
    <location>
        <begin position="8"/>
        <end position="131"/>
    </location>
</feature>
<comment type="similarity">
    <text evidence="1">Belongs to the cytidine and deoxycytidylate deaminase family.</text>
</comment>
<keyword evidence="4" id="KW-0862">Zinc</keyword>
<dbReference type="InterPro" id="IPR016473">
    <property type="entry name" value="dCMP_deaminase"/>
</dbReference>
<dbReference type="PANTHER" id="PTHR11086">
    <property type="entry name" value="DEOXYCYTIDYLATE DEAMINASE-RELATED"/>
    <property type="match status" value="1"/>
</dbReference>
<evidence type="ECO:0000256" key="1">
    <source>
        <dbReference type="ARBA" id="ARBA00006576"/>
    </source>
</evidence>
<evidence type="ECO:0000259" key="5">
    <source>
        <dbReference type="PROSITE" id="PS51747"/>
    </source>
</evidence>
<reference evidence="6 7" key="1">
    <citation type="submission" date="2024-11" db="EMBL/GenBank/DDBJ databases">
        <title>Draft genome sequences of two bacteria associated to sugarcane roots in Colombia.</title>
        <authorList>
            <person name="Pardo-Diaz S."/>
            <person name="Masmela-Mendoza J."/>
            <person name="Delgadillo-Duran P."/>
            <person name="Bautista E.J."/>
            <person name="Rojas-Tapias D.F."/>
        </authorList>
    </citation>
    <scope>NUCLEOTIDE SEQUENCE [LARGE SCALE GENOMIC DNA]</scope>
    <source>
        <strain evidence="6 7">Ap18</strain>
    </source>
</reference>
<protein>
    <submittedName>
        <fullName evidence="6">Deoxycytidylate deaminase</fullName>
    </submittedName>
</protein>
<dbReference type="EMBL" id="JBJLSN010000011">
    <property type="protein sequence ID" value="MFL7901549.1"/>
    <property type="molecule type" value="Genomic_DNA"/>
</dbReference>
<keyword evidence="7" id="KW-1185">Reference proteome</keyword>
<dbReference type="Proteomes" id="UP001628281">
    <property type="component" value="Unassembled WGS sequence"/>
</dbReference>